<dbReference type="STRING" id="63057.A0A2P5DQU2"/>
<reference evidence="3" key="1">
    <citation type="submission" date="2016-06" db="EMBL/GenBank/DDBJ databases">
        <title>Parallel loss of symbiosis genes in relatives of nitrogen-fixing non-legume Parasponia.</title>
        <authorList>
            <person name="Van Velzen R."/>
            <person name="Holmer R."/>
            <person name="Bu F."/>
            <person name="Rutten L."/>
            <person name="Van Zeijl A."/>
            <person name="Liu W."/>
            <person name="Santuari L."/>
            <person name="Cao Q."/>
            <person name="Sharma T."/>
            <person name="Shen D."/>
            <person name="Roswanjaya Y."/>
            <person name="Wardhani T."/>
            <person name="Kalhor M.S."/>
            <person name="Jansen J."/>
            <person name="Van den Hoogen J."/>
            <person name="Gungor B."/>
            <person name="Hartog M."/>
            <person name="Hontelez J."/>
            <person name="Verver J."/>
            <person name="Yang W.-C."/>
            <person name="Schijlen E."/>
            <person name="Repin R."/>
            <person name="Schilthuizen M."/>
            <person name="Schranz E."/>
            <person name="Heidstra R."/>
            <person name="Miyata K."/>
            <person name="Fedorova E."/>
            <person name="Kohlen W."/>
            <person name="Bisseling T."/>
            <person name="Smit S."/>
            <person name="Geurts R."/>
        </authorList>
    </citation>
    <scope>NUCLEOTIDE SEQUENCE [LARGE SCALE GENOMIC DNA]</scope>
    <source>
        <strain evidence="3">cv. RG33-2</strain>
    </source>
</reference>
<sequence length="197" mass="22057">MEAGWIVRSGDPQTHFFIFWTRDGYKTTGCYNLDCPGFVQVNRQFALGSIVNPVSSYNGLQFNILITIFKNKESGNWWLQLQNQVLGYWPGSIFTTLADSSDAINFGGEIINDEADGHHTPTQMGSGHFPSEGYGKASFFGNLQYMDSNGVFKDPEKLIPYVTKPLCYDLQVRDEKTSASGTYFYFGGPGYSEKCLN</sequence>
<dbReference type="PANTHER" id="PTHR31589:SF221">
    <property type="entry name" value="LIGASE, PUTATIVE (DUF239)-RELATED"/>
    <property type="match status" value="1"/>
</dbReference>
<evidence type="ECO:0000259" key="1">
    <source>
        <dbReference type="PROSITE" id="PS52045"/>
    </source>
</evidence>
<dbReference type="PANTHER" id="PTHR31589">
    <property type="entry name" value="PROTEIN, PUTATIVE (DUF239)-RELATED-RELATED"/>
    <property type="match status" value="1"/>
</dbReference>
<dbReference type="Gene3D" id="3.90.1320.10">
    <property type="entry name" value="Outer-capsid protein sigma 3, large lobe"/>
    <property type="match status" value="1"/>
</dbReference>
<evidence type="ECO:0000313" key="2">
    <source>
        <dbReference type="EMBL" id="PON75646.1"/>
    </source>
</evidence>
<protein>
    <recommendedName>
        <fullName evidence="1">Neprosin PEP catalytic domain-containing protein</fullName>
    </recommendedName>
</protein>
<proteinExistence type="predicted"/>
<dbReference type="PROSITE" id="PS52045">
    <property type="entry name" value="NEPROSIN_PEP_CD"/>
    <property type="match status" value="1"/>
</dbReference>
<name>A0A2P5DQU2_TREOI</name>
<dbReference type="OrthoDB" id="1858978at2759"/>
<evidence type="ECO:0000313" key="3">
    <source>
        <dbReference type="Proteomes" id="UP000237000"/>
    </source>
</evidence>
<accession>A0A2P5DQU2</accession>
<dbReference type="Proteomes" id="UP000237000">
    <property type="component" value="Unassembled WGS sequence"/>
</dbReference>
<dbReference type="InterPro" id="IPR004314">
    <property type="entry name" value="Neprosin"/>
</dbReference>
<dbReference type="InParanoid" id="A0A2P5DQU2"/>
<comment type="caution">
    <text evidence="2">The sequence shown here is derived from an EMBL/GenBank/DDBJ whole genome shotgun (WGS) entry which is preliminary data.</text>
</comment>
<dbReference type="EMBL" id="JXTC01000255">
    <property type="protein sequence ID" value="PON75646.1"/>
    <property type="molecule type" value="Genomic_DNA"/>
</dbReference>
<dbReference type="InterPro" id="IPR053168">
    <property type="entry name" value="Glutamic_endopeptidase"/>
</dbReference>
<feature type="domain" description="Neprosin PEP catalytic" evidence="1">
    <location>
        <begin position="1"/>
        <end position="196"/>
    </location>
</feature>
<gene>
    <name evidence="2" type="ORF">TorRG33x02_244950</name>
</gene>
<keyword evidence="3" id="KW-1185">Reference proteome</keyword>
<organism evidence="2 3">
    <name type="scientific">Trema orientale</name>
    <name type="common">Charcoal tree</name>
    <name type="synonym">Celtis orientalis</name>
    <dbReference type="NCBI Taxonomy" id="63057"/>
    <lineage>
        <taxon>Eukaryota</taxon>
        <taxon>Viridiplantae</taxon>
        <taxon>Streptophyta</taxon>
        <taxon>Embryophyta</taxon>
        <taxon>Tracheophyta</taxon>
        <taxon>Spermatophyta</taxon>
        <taxon>Magnoliopsida</taxon>
        <taxon>eudicotyledons</taxon>
        <taxon>Gunneridae</taxon>
        <taxon>Pentapetalae</taxon>
        <taxon>rosids</taxon>
        <taxon>fabids</taxon>
        <taxon>Rosales</taxon>
        <taxon>Cannabaceae</taxon>
        <taxon>Trema</taxon>
    </lineage>
</organism>
<dbReference type="AlphaFoldDB" id="A0A2P5DQU2"/>
<dbReference type="Pfam" id="PF03080">
    <property type="entry name" value="Neprosin"/>
    <property type="match status" value="1"/>
</dbReference>